<dbReference type="InterPro" id="IPR038507">
    <property type="entry name" value="YcnI-like_sf"/>
</dbReference>
<name>A0A1G8KIY8_9MICC</name>
<dbReference type="Pfam" id="PF07987">
    <property type="entry name" value="DUF1775"/>
    <property type="match status" value="1"/>
</dbReference>
<feature type="region of interest" description="Disordered" evidence="1">
    <location>
        <begin position="179"/>
        <end position="215"/>
    </location>
</feature>
<dbReference type="OrthoDB" id="9810871at2"/>
<dbReference type="Proteomes" id="UP000199258">
    <property type="component" value="Unassembled WGS sequence"/>
</dbReference>
<evidence type="ECO:0000313" key="5">
    <source>
        <dbReference type="EMBL" id="SDI43388.1"/>
    </source>
</evidence>
<dbReference type="EMBL" id="FNDT01000011">
    <property type="protein sequence ID" value="SDI43388.1"/>
    <property type="molecule type" value="Genomic_DNA"/>
</dbReference>
<keyword evidence="6" id="KW-1185">Reference proteome</keyword>
<keyword evidence="2" id="KW-0812">Transmembrane</keyword>
<sequence>MKTSVRRTLTAAAATTALMGLGLAGAAAHVTIKPDTTAAGAHALLTVGFSHDCEGSPTNKLTISLPEPLVDAKPEIVPGWTVEKVTETLDEPLTLDNGSSVTERVGQIVYTAETPVEDGYLQQFDISVQLPDREGETLAFPVLQGCVEGETDWAQIPAEGEDPHSLDAPAPTITLTGAEEHGHSEDEEPAAEGQPAEAADLESASAASDDSSGAATAGYVGLGAGVLGLIAGVAALLRTRTARG</sequence>
<proteinExistence type="predicted"/>
<feature type="domain" description="YncI copper-binding" evidence="4">
    <location>
        <begin position="29"/>
        <end position="175"/>
    </location>
</feature>
<reference evidence="5 6" key="1">
    <citation type="submission" date="2016-10" db="EMBL/GenBank/DDBJ databases">
        <authorList>
            <person name="de Groot N.N."/>
        </authorList>
    </citation>
    <scope>NUCLEOTIDE SEQUENCE [LARGE SCALE GENOMIC DNA]</scope>
    <source>
        <strain evidence="5 6">NP_1H</strain>
    </source>
</reference>
<gene>
    <name evidence="5" type="ORF">SAMN04488693_11154</name>
</gene>
<organism evidence="5 6">
    <name type="scientific">Arthrobacter subterraneus</name>
    <dbReference type="NCBI Taxonomy" id="335973"/>
    <lineage>
        <taxon>Bacteria</taxon>
        <taxon>Bacillati</taxon>
        <taxon>Actinomycetota</taxon>
        <taxon>Actinomycetes</taxon>
        <taxon>Micrococcales</taxon>
        <taxon>Micrococcaceae</taxon>
        <taxon>Arthrobacter</taxon>
    </lineage>
</organism>
<evidence type="ECO:0000313" key="6">
    <source>
        <dbReference type="Proteomes" id="UP000199258"/>
    </source>
</evidence>
<dbReference type="CDD" id="cd08545">
    <property type="entry name" value="YcnI_like"/>
    <property type="match status" value="1"/>
</dbReference>
<dbReference type="InterPro" id="IPR012533">
    <property type="entry name" value="YcnI-copper_dom"/>
</dbReference>
<evidence type="ECO:0000256" key="2">
    <source>
        <dbReference type="SAM" id="Phobius"/>
    </source>
</evidence>
<dbReference type="AlphaFoldDB" id="A0A1G8KIY8"/>
<feature type="signal peptide" evidence="3">
    <location>
        <begin position="1"/>
        <end position="26"/>
    </location>
</feature>
<dbReference type="RefSeq" id="WP_090587080.1">
    <property type="nucleotide sequence ID" value="NZ_FNDT01000011.1"/>
</dbReference>
<evidence type="ECO:0000256" key="3">
    <source>
        <dbReference type="SAM" id="SignalP"/>
    </source>
</evidence>
<protein>
    <submittedName>
        <fullName evidence="5">Uncharacterized protein YcnI</fullName>
    </submittedName>
</protein>
<evidence type="ECO:0000256" key="1">
    <source>
        <dbReference type="SAM" id="MobiDB-lite"/>
    </source>
</evidence>
<dbReference type="Gene3D" id="2.60.40.2230">
    <property type="entry name" value="Uncharacterised protein YcnI-like PF07987, DUF1775"/>
    <property type="match status" value="1"/>
</dbReference>
<evidence type="ECO:0000259" key="4">
    <source>
        <dbReference type="Pfam" id="PF07987"/>
    </source>
</evidence>
<keyword evidence="3" id="KW-0732">Signal</keyword>
<dbReference type="STRING" id="335973.SAMN04488693_11154"/>
<feature type="chain" id="PRO_5011461157" evidence="3">
    <location>
        <begin position="27"/>
        <end position="244"/>
    </location>
</feature>
<accession>A0A1G8KIY8</accession>
<feature type="transmembrane region" description="Helical" evidence="2">
    <location>
        <begin position="217"/>
        <end position="237"/>
    </location>
</feature>
<keyword evidence="2" id="KW-0472">Membrane</keyword>
<feature type="compositionally biased region" description="Low complexity" evidence="1">
    <location>
        <begin position="191"/>
        <end position="215"/>
    </location>
</feature>
<keyword evidence="2" id="KW-1133">Transmembrane helix</keyword>